<accession>A0A0A8Y217</accession>
<reference evidence="1" key="1">
    <citation type="submission" date="2014-09" db="EMBL/GenBank/DDBJ databases">
        <authorList>
            <person name="Magalhaes I.L.F."/>
            <person name="Oliveira U."/>
            <person name="Santos F.R."/>
            <person name="Vidigal T.H.D.A."/>
            <person name="Brescovit A.D."/>
            <person name="Santos A.J."/>
        </authorList>
    </citation>
    <scope>NUCLEOTIDE SEQUENCE</scope>
    <source>
        <tissue evidence="1">Shoot tissue taken approximately 20 cm above the soil surface</tissue>
    </source>
</reference>
<sequence length="49" mass="5521">MGKARLLPPSMIWLAVDVFPWAPGIALDPHDTQSILWWSIISVMLDIAF</sequence>
<dbReference type="EMBL" id="GBRH01278675">
    <property type="protein sequence ID" value="JAD19220.1"/>
    <property type="molecule type" value="Transcribed_RNA"/>
</dbReference>
<evidence type="ECO:0000313" key="1">
    <source>
        <dbReference type="EMBL" id="JAD19220.1"/>
    </source>
</evidence>
<organism evidence="1">
    <name type="scientific">Arundo donax</name>
    <name type="common">Giant reed</name>
    <name type="synonym">Donax arundinaceus</name>
    <dbReference type="NCBI Taxonomy" id="35708"/>
    <lineage>
        <taxon>Eukaryota</taxon>
        <taxon>Viridiplantae</taxon>
        <taxon>Streptophyta</taxon>
        <taxon>Embryophyta</taxon>
        <taxon>Tracheophyta</taxon>
        <taxon>Spermatophyta</taxon>
        <taxon>Magnoliopsida</taxon>
        <taxon>Liliopsida</taxon>
        <taxon>Poales</taxon>
        <taxon>Poaceae</taxon>
        <taxon>PACMAD clade</taxon>
        <taxon>Arundinoideae</taxon>
        <taxon>Arundineae</taxon>
        <taxon>Arundo</taxon>
    </lineage>
</organism>
<protein>
    <submittedName>
        <fullName evidence="1">Uncharacterized protein</fullName>
    </submittedName>
</protein>
<reference evidence="1" key="2">
    <citation type="journal article" date="2015" name="Data Brief">
        <title>Shoot transcriptome of the giant reed, Arundo donax.</title>
        <authorList>
            <person name="Barrero R.A."/>
            <person name="Guerrero F.D."/>
            <person name="Moolhuijzen P."/>
            <person name="Goolsby J.A."/>
            <person name="Tidwell J."/>
            <person name="Bellgard S.E."/>
            <person name="Bellgard M.I."/>
        </authorList>
    </citation>
    <scope>NUCLEOTIDE SEQUENCE</scope>
    <source>
        <tissue evidence="1">Shoot tissue taken approximately 20 cm above the soil surface</tissue>
    </source>
</reference>
<name>A0A0A8Y217_ARUDO</name>
<proteinExistence type="predicted"/>
<dbReference type="AlphaFoldDB" id="A0A0A8Y217"/>